<keyword evidence="3" id="KW-1185">Reference proteome</keyword>
<comment type="caution">
    <text evidence="2">The sequence shown here is derived from an EMBL/GenBank/DDBJ whole genome shotgun (WGS) entry which is preliminary data.</text>
</comment>
<dbReference type="Gene3D" id="1.25.40.10">
    <property type="entry name" value="Tetratricopeptide repeat domain"/>
    <property type="match status" value="2"/>
</dbReference>
<dbReference type="Proteomes" id="UP000615026">
    <property type="component" value="Unassembled WGS sequence"/>
</dbReference>
<dbReference type="AlphaFoldDB" id="A0A928ZWA4"/>
<feature type="compositionally biased region" description="Basic residues" evidence="1">
    <location>
        <begin position="833"/>
        <end position="845"/>
    </location>
</feature>
<dbReference type="InterPro" id="IPR011990">
    <property type="entry name" value="TPR-like_helical_dom_sf"/>
</dbReference>
<name>A0A928ZWA4_LEPEC</name>
<dbReference type="EMBL" id="JADEXP010000185">
    <property type="protein sequence ID" value="MBE9068622.1"/>
    <property type="molecule type" value="Genomic_DNA"/>
</dbReference>
<accession>A0A928ZWA4</accession>
<dbReference type="Pfam" id="PF13432">
    <property type="entry name" value="TPR_16"/>
    <property type="match status" value="1"/>
</dbReference>
<evidence type="ECO:0008006" key="4">
    <source>
        <dbReference type="Google" id="ProtNLM"/>
    </source>
</evidence>
<evidence type="ECO:0000256" key="1">
    <source>
        <dbReference type="SAM" id="MobiDB-lite"/>
    </source>
</evidence>
<proteinExistence type="predicted"/>
<evidence type="ECO:0000313" key="3">
    <source>
        <dbReference type="Proteomes" id="UP000615026"/>
    </source>
</evidence>
<dbReference type="RefSeq" id="WP_193994560.1">
    <property type="nucleotide sequence ID" value="NZ_JADEXP010000185.1"/>
</dbReference>
<gene>
    <name evidence="2" type="ORF">IQ260_18415</name>
</gene>
<feature type="region of interest" description="Disordered" evidence="1">
    <location>
        <begin position="813"/>
        <end position="845"/>
    </location>
</feature>
<organism evidence="2 3">
    <name type="scientific">Leptolyngbya cf. ectocarpi LEGE 11479</name>
    <dbReference type="NCBI Taxonomy" id="1828722"/>
    <lineage>
        <taxon>Bacteria</taxon>
        <taxon>Bacillati</taxon>
        <taxon>Cyanobacteriota</taxon>
        <taxon>Cyanophyceae</taxon>
        <taxon>Leptolyngbyales</taxon>
        <taxon>Leptolyngbyaceae</taxon>
        <taxon>Leptolyngbya group</taxon>
        <taxon>Leptolyngbya</taxon>
    </lineage>
</organism>
<evidence type="ECO:0000313" key="2">
    <source>
        <dbReference type="EMBL" id="MBE9068622.1"/>
    </source>
</evidence>
<dbReference type="SUPFAM" id="SSF48452">
    <property type="entry name" value="TPR-like"/>
    <property type="match status" value="3"/>
</dbReference>
<protein>
    <recommendedName>
        <fullName evidence="4">Tetratricopeptide repeat protein</fullName>
    </recommendedName>
</protein>
<sequence>MGRRSSKRSFKQLSNLAKSSLGDQIDQDYEQGLYQQALTKLKQAHKLNQASDVRLSEGDILLAWGIDKAEQGAYGQAEKTLRLAMERGEVGKQGEAYYWLAKCLVEQEQPQAALDLVQTAFDTRQLHKQQGGCYLKLLVLNDQIDRLAELIEAQKQRFYAAHLHWARGVLSLQQQSPTDALSHLKKVGNRITPGDWPFAWEVYAKQQINQWDSLEQTLGLSRSSFGYSPLSTFTPNRDPHPAKVRLTMVQLAHTFSHDFSEHVPLEGLAPVEKQSTLVLEILRMIDNDEVYDAAHLFLNTLKEATAEFPLLQALHDPLMTLAGAAAMRLGEPEYAEVFWSRLLSSNLKDPQIAIHLRQAMFESGADQAAIGVVKQLMQWVEAQTTWSEQQRQAILTHLYCWKCDHLINLKKLGQAEQALKPAIKMAPDSPSIIGRQGLLAAKRKHYKQAIPLLTQALKGGSSFVNIYDELISCLEKTGDTDTLKQVRREYGKSFGDLDTEPDMPRWQEIFTYRLFFMLQDATGNLDRNDFPSRAIKIFVDAATDTPNKDQRVTFDQTEAADRWEALLAPLSPAQQVPVLQSICLVMALYAKRKKGLAALQSRYQTQLIGLIDAQPEARIANLVYLAVKEKKPDRLVVPIDLYLHSTAQPYQAIAQLQLKVRWFTITSVLLSWLDQALAKEPQNPLLLLAKATTYPYDAPEYQELFERGFDLARRLQDADALDAYRDEEWLQGQAMTRSAMSGLGRSGRPPSMRDMMDMIAKMAQAQFGDEIPPEIMEQLIMEMMAAEMGGAMPPGGPFGGPFGQGIPLPPIFGGFEDESPGFGDDFFRPLPGAKKKKSKRSRRKP</sequence>
<reference evidence="2" key="1">
    <citation type="submission" date="2020-10" db="EMBL/GenBank/DDBJ databases">
        <authorList>
            <person name="Castelo-Branco R."/>
            <person name="Eusebio N."/>
            <person name="Adriana R."/>
            <person name="Vieira A."/>
            <person name="Brugerolle De Fraissinette N."/>
            <person name="Rezende De Castro R."/>
            <person name="Schneider M.P."/>
            <person name="Vasconcelos V."/>
            <person name="Leao P.N."/>
        </authorList>
    </citation>
    <scope>NUCLEOTIDE SEQUENCE</scope>
    <source>
        <strain evidence="2">LEGE 11479</strain>
    </source>
</reference>